<evidence type="ECO:0000313" key="5">
    <source>
        <dbReference type="Proteomes" id="UP000543224"/>
    </source>
</evidence>
<dbReference type="Proteomes" id="UP000543224">
    <property type="component" value="Unassembled WGS sequence"/>
</dbReference>
<feature type="domain" description="AbiEi antitoxin N-terminal" evidence="1">
    <location>
        <begin position="16"/>
        <end position="70"/>
    </location>
</feature>
<dbReference type="RefSeq" id="WP_176229118.1">
    <property type="nucleotide sequence ID" value="NZ_BLRY01000056.1"/>
</dbReference>
<dbReference type="Proteomes" id="UP000591948">
    <property type="component" value="Unassembled WGS sequence"/>
</dbReference>
<dbReference type="AlphaFoldDB" id="A0A6V8PRA8"/>
<gene>
    <name evidence="2" type="ORF">HKBW3S25_00120</name>
    <name evidence="3" type="ORF">HKBW3S33_01106</name>
    <name evidence="4" type="ORF">HKBW3S43_00107</name>
</gene>
<keyword evidence="7" id="KW-1185">Reference proteome</keyword>
<accession>A0A6V8PRA8</accession>
<dbReference type="Proteomes" id="UP000576480">
    <property type="component" value="Unassembled WGS sequence"/>
</dbReference>
<dbReference type="InterPro" id="IPR025159">
    <property type="entry name" value="AbiEi_N"/>
</dbReference>
<dbReference type="Pfam" id="PF13338">
    <property type="entry name" value="AbiEi_4"/>
    <property type="match status" value="1"/>
</dbReference>
<evidence type="ECO:0000313" key="3">
    <source>
        <dbReference type="EMBL" id="GFP27696.1"/>
    </source>
</evidence>
<organism evidence="4 6">
    <name type="scientific">Candidatus Hakubella thermalkaliphila</name>
    <dbReference type="NCBI Taxonomy" id="2754717"/>
    <lineage>
        <taxon>Bacteria</taxon>
        <taxon>Bacillati</taxon>
        <taxon>Actinomycetota</taxon>
        <taxon>Actinomycetota incertae sedis</taxon>
        <taxon>Candidatus Hakubellales</taxon>
        <taxon>Candidatus Hakubellaceae</taxon>
        <taxon>Candidatus Hakubella</taxon>
    </lineage>
</organism>
<proteinExistence type="predicted"/>
<evidence type="ECO:0000259" key="1">
    <source>
        <dbReference type="Pfam" id="PF13338"/>
    </source>
</evidence>
<evidence type="ECO:0000313" key="7">
    <source>
        <dbReference type="Proteomes" id="UP000591948"/>
    </source>
</evidence>
<sequence>MNVKNNQKHTRLGVELVRKLSEEGKRIFTIRDARKSASSCGIADSYVLESLHHLSNTGWVVRLKRGLYVISSSFPGMTPIHEFEIAMALVHPAALSHWSAMHFHGMTEQMPQRVYVTTTQVIAVLRPAKRPKKNQRSYSREINGVIYEFVRIKPERFFGTKDYWVGEAKVTITDPERTLIDGLIAPKYFGDWAEVYSAFESQFSKLDLNKMVDYSLRLDAAIAKRLGWILEKLGADGSILQRLESVPIKGYRILDPTGPRKGTCNKRWMIQENLPGRVIR</sequence>
<evidence type="ECO:0000313" key="4">
    <source>
        <dbReference type="EMBL" id="GFP34314.1"/>
    </source>
</evidence>
<evidence type="ECO:0000313" key="2">
    <source>
        <dbReference type="EMBL" id="GFP24683.1"/>
    </source>
</evidence>
<reference evidence="5 6" key="1">
    <citation type="journal article" date="2020" name="Front. Microbiol.">
        <title>Single-cell genomics of novel Actinobacteria with the Wood-Ljungdahl pathway discovered in a serpentinizing system.</title>
        <authorList>
            <person name="Merino N."/>
            <person name="Kawai M."/>
            <person name="Boyd E.S."/>
            <person name="Colman D.R."/>
            <person name="McGlynn S.E."/>
            <person name="Nealson K.H."/>
            <person name="Kurokawa K."/>
            <person name="Hongoh Y."/>
        </authorList>
    </citation>
    <scope>NUCLEOTIDE SEQUENCE [LARGE SCALE GENOMIC DNA]</scope>
    <source>
        <strain evidence="2 5">S25</strain>
        <strain evidence="3 7">S33</strain>
        <strain evidence="4 6">S43</strain>
    </source>
</reference>
<protein>
    <recommendedName>
        <fullName evidence="1">AbiEi antitoxin N-terminal domain-containing protein</fullName>
    </recommendedName>
</protein>
<comment type="caution">
    <text evidence="4">The sequence shown here is derived from an EMBL/GenBank/DDBJ whole genome shotgun (WGS) entry which is preliminary data.</text>
</comment>
<evidence type="ECO:0000313" key="6">
    <source>
        <dbReference type="Proteomes" id="UP000576480"/>
    </source>
</evidence>
<name>A0A6V8PRA8_9ACTN</name>
<dbReference type="EMBL" id="BLRX01000007">
    <property type="protein sequence ID" value="GFP24683.1"/>
    <property type="molecule type" value="Genomic_DNA"/>
</dbReference>
<dbReference type="EMBL" id="BLSB01000003">
    <property type="protein sequence ID" value="GFP34314.1"/>
    <property type="molecule type" value="Genomic_DNA"/>
</dbReference>
<dbReference type="EMBL" id="BLRY01000056">
    <property type="protein sequence ID" value="GFP27696.1"/>
    <property type="molecule type" value="Genomic_DNA"/>
</dbReference>